<dbReference type="PANTHER" id="PTHR45436">
    <property type="entry name" value="SENSOR HISTIDINE KINASE YKOH"/>
    <property type="match status" value="1"/>
</dbReference>
<dbReference type="GO" id="GO:0006355">
    <property type="term" value="P:regulation of DNA-templated transcription"/>
    <property type="evidence" value="ECO:0007669"/>
    <property type="project" value="InterPro"/>
</dbReference>
<comment type="catalytic activity">
    <reaction evidence="1">
        <text>ATP + protein L-histidine = ADP + protein N-phospho-L-histidine.</text>
        <dbReference type="EC" id="2.7.13.3"/>
    </reaction>
</comment>
<name>A0A2W2FNI9_9ACTN</name>
<dbReference type="InterPro" id="IPR036890">
    <property type="entry name" value="HATPase_C_sf"/>
</dbReference>
<dbReference type="InterPro" id="IPR004358">
    <property type="entry name" value="Sig_transdc_His_kin-like_C"/>
</dbReference>
<keyword evidence="17" id="KW-1185">Reference proteome</keyword>
<keyword evidence="13 14" id="KW-0472">Membrane</keyword>
<dbReference type="OrthoDB" id="9792686at2"/>
<dbReference type="InterPro" id="IPR000014">
    <property type="entry name" value="PAS"/>
</dbReference>
<dbReference type="SUPFAM" id="SSF55785">
    <property type="entry name" value="PYP-like sensor domain (PAS domain)"/>
    <property type="match status" value="1"/>
</dbReference>
<accession>A0A2W2FNI9</accession>
<dbReference type="Gene3D" id="3.30.450.20">
    <property type="entry name" value="PAS domain"/>
    <property type="match status" value="2"/>
</dbReference>
<evidence type="ECO:0000256" key="6">
    <source>
        <dbReference type="ARBA" id="ARBA00022679"/>
    </source>
</evidence>
<evidence type="ECO:0000259" key="15">
    <source>
        <dbReference type="PROSITE" id="PS50109"/>
    </source>
</evidence>
<dbReference type="SMART" id="SM00387">
    <property type="entry name" value="HATPase_c"/>
    <property type="match status" value="1"/>
</dbReference>
<gene>
    <name evidence="16" type="ORF">C1I95_03440</name>
</gene>
<dbReference type="InterPro" id="IPR013767">
    <property type="entry name" value="PAS_fold"/>
</dbReference>
<keyword evidence="7 14" id="KW-0812">Transmembrane</keyword>
<proteinExistence type="predicted"/>
<evidence type="ECO:0000256" key="10">
    <source>
        <dbReference type="ARBA" id="ARBA00022840"/>
    </source>
</evidence>
<keyword evidence="4" id="KW-1003">Cell membrane</keyword>
<organism evidence="16 17">
    <name type="scientific">Micromonospora craterilacus</name>
    <dbReference type="NCBI Taxonomy" id="1655439"/>
    <lineage>
        <taxon>Bacteria</taxon>
        <taxon>Bacillati</taxon>
        <taxon>Actinomycetota</taxon>
        <taxon>Actinomycetes</taxon>
        <taxon>Micromonosporales</taxon>
        <taxon>Micromonosporaceae</taxon>
        <taxon>Micromonospora</taxon>
    </lineage>
</organism>
<evidence type="ECO:0000256" key="1">
    <source>
        <dbReference type="ARBA" id="ARBA00000085"/>
    </source>
</evidence>
<dbReference type="Pfam" id="PF02518">
    <property type="entry name" value="HATPase_c"/>
    <property type="match status" value="1"/>
</dbReference>
<dbReference type="Pfam" id="PF00989">
    <property type="entry name" value="PAS"/>
    <property type="match status" value="1"/>
</dbReference>
<dbReference type="SUPFAM" id="SSF103190">
    <property type="entry name" value="Sensory domain-like"/>
    <property type="match status" value="1"/>
</dbReference>
<feature type="transmembrane region" description="Helical" evidence="14">
    <location>
        <begin position="169"/>
        <end position="188"/>
    </location>
</feature>
<evidence type="ECO:0000256" key="11">
    <source>
        <dbReference type="ARBA" id="ARBA00022989"/>
    </source>
</evidence>
<dbReference type="InterPro" id="IPR016120">
    <property type="entry name" value="Sig_transdc_His_kin_SpoOB"/>
</dbReference>
<evidence type="ECO:0000256" key="14">
    <source>
        <dbReference type="SAM" id="Phobius"/>
    </source>
</evidence>
<keyword evidence="5" id="KW-0597">Phosphoprotein</keyword>
<dbReference type="Pfam" id="PF17203">
    <property type="entry name" value="sCache_3_2"/>
    <property type="match status" value="1"/>
</dbReference>
<sequence>MPQRLSLAGQMLLLQLGIVLLVVLAVAAVSVAEADVAFRRSEGDRLRSVGENAAINRTVRLGLNNPLGHDALETVAETARAVSGASYVVVTDARGTIVTGPDAGQLTPMGSSTGLTGRSWVGVIDHGSKELVAHVPVLDEEDGRFIGMIVVGHPYPTLVDQLGAALTNLLTYLVVGVALGVVGSLLLARRVKWQTLGLEPREISGLVEHREAMLHGIKEGVIGTDSAHRVTLVNDEAIRLLGLDADAVGRSLLDQGLERRLLDVLTGEVTGVDQVVLSDDRVIVLNRQPVLLRGRPVGSVTTLRDRTELTALRRELDVSRHTTDTLRAQAHEFVNRLHTIAGLVELGEHDEVVRYITRTSELHESLNREVTRLIRDPALAALLIAKSSLAAEQGVTLSITGDSDLPAVGELPGGGDRLSADLVTVVGNLVDNAFDAIGPGGRVEVSVVADATEVVVTVRDSGAGVAAALAERVFEQGYSTKDGEQGHHGLGLAMIRLICVHRGGSVTVDGATFVARLPSVLEAIA</sequence>
<keyword evidence="6" id="KW-0808">Transferase</keyword>
<keyword evidence="9 16" id="KW-0418">Kinase</keyword>
<dbReference type="GO" id="GO:0005524">
    <property type="term" value="F:ATP binding"/>
    <property type="evidence" value="ECO:0007669"/>
    <property type="project" value="UniProtKB-KW"/>
</dbReference>
<keyword evidence="8" id="KW-0547">Nucleotide-binding</keyword>
<evidence type="ECO:0000313" key="16">
    <source>
        <dbReference type="EMBL" id="PZG23407.1"/>
    </source>
</evidence>
<evidence type="ECO:0000256" key="5">
    <source>
        <dbReference type="ARBA" id="ARBA00022553"/>
    </source>
</evidence>
<dbReference type="Pfam" id="PF14689">
    <property type="entry name" value="SPOB_a"/>
    <property type="match status" value="1"/>
</dbReference>
<evidence type="ECO:0000256" key="12">
    <source>
        <dbReference type="ARBA" id="ARBA00023012"/>
    </source>
</evidence>
<evidence type="ECO:0000256" key="4">
    <source>
        <dbReference type="ARBA" id="ARBA00022475"/>
    </source>
</evidence>
<dbReference type="Gene3D" id="3.30.565.10">
    <property type="entry name" value="Histidine kinase-like ATPase, C-terminal domain"/>
    <property type="match status" value="1"/>
</dbReference>
<evidence type="ECO:0000256" key="3">
    <source>
        <dbReference type="ARBA" id="ARBA00012438"/>
    </source>
</evidence>
<comment type="caution">
    <text evidence="16">The sequence shown here is derived from an EMBL/GenBank/DDBJ whole genome shotgun (WGS) entry which is preliminary data.</text>
</comment>
<dbReference type="InterPro" id="IPR005467">
    <property type="entry name" value="His_kinase_dom"/>
</dbReference>
<dbReference type="GO" id="GO:0000155">
    <property type="term" value="F:phosphorelay sensor kinase activity"/>
    <property type="evidence" value="ECO:0007669"/>
    <property type="project" value="InterPro"/>
</dbReference>
<dbReference type="InterPro" id="IPR003594">
    <property type="entry name" value="HATPase_dom"/>
</dbReference>
<dbReference type="InterPro" id="IPR035965">
    <property type="entry name" value="PAS-like_dom_sf"/>
</dbReference>
<dbReference type="InterPro" id="IPR050428">
    <property type="entry name" value="TCS_sensor_his_kinase"/>
</dbReference>
<keyword evidence="12" id="KW-0902">Two-component regulatory system</keyword>
<dbReference type="PANTHER" id="PTHR45436:SF5">
    <property type="entry name" value="SENSOR HISTIDINE KINASE TRCS"/>
    <property type="match status" value="1"/>
</dbReference>
<dbReference type="PROSITE" id="PS50109">
    <property type="entry name" value="HIS_KIN"/>
    <property type="match status" value="1"/>
</dbReference>
<dbReference type="GO" id="GO:0005886">
    <property type="term" value="C:plasma membrane"/>
    <property type="evidence" value="ECO:0007669"/>
    <property type="project" value="UniProtKB-SubCell"/>
</dbReference>
<dbReference type="SMART" id="SM00091">
    <property type="entry name" value="PAS"/>
    <property type="match status" value="1"/>
</dbReference>
<dbReference type="InterPro" id="IPR033463">
    <property type="entry name" value="sCache_3"/>
</dbReference>
<dbReference type="PRINTS" id="PR00344">
    <property type="entry name" value="BCTRLSENSOR"/>
</dbReference>
<evidence type="ECO:0000313" key="17">
    <source>
        <dbReference type="Proteomes" id="UP000248924"/>
    </source>
</evidence>
<reference evidence="16 17" key="1">
    <citation type="submission" date="2018-01" db="EMBL/GenBank/DDBJ databases">
        <title>Draft genome sequence of Jishengella sp. NA12.</title>
        <authorList>
            <person name="Sahin N."/>
            <person name="Ay H."/>
            <person name="Saygin H."/>
        </authorList>
    </citation>
    <scope>NUCLEOTIDE SEQUENCE [LARGE SCALE GENOMIC DNA]</scope>
    <source>
        <strain evidence="16 17">NA12</strain>
    </source>
</reference>
<dbReference type="Gene3D" id="1.10.287.130">
    <property type="match status" value="1"/>
</dbReference>
<protein>
    <recommendedName>
        <fullName evidence="3">histidine kinase</fullName>
        <ecNumber evidence="3">2.7.13.3</ecNumber>
    </recommendedName>
</protein>
<dbReference type="EC" id="2.7.13.3" evidence="3"/>
<comment type="subcellular location">
    <subcellularLocation>
        <location evidence="2">Cell membrane</location>
        <topology evidence="2">Multi-pass membrane protein</topology>
    </subcellularLocation>
</comment>
<keyword evidence="10" id="KW-0067">ATP-binding</keyword>
<evidence type="ECO:0000256" key="13">
    <source>
        <dbReference type="ARBA" id="ARBA00023136"/>
    </source>
</evidence>
<dbReference type="InterPro" id="IPR039506">
    <property type="entry name" value="SPOB_a"/>
</dbReference>
<dbReference type="InterPro" id="IPR029151">
    <property type="entry name" value="Sensor-like_sf"/>
</dbReference>
<dbReference type="Proteomes" id="UP000248924">
    <property type="component" value="Unassembled WGS sequence"/>
</dbReference>
<dbReference type="SUPFAM" id="SSF55874">
    <property type="entry name" value="ATPase domain of HSP90 chaperone/DNA topoisomerase II/histidine kinase"/>
    <property type="match status" value="1"/>
</dbReference>
<evidence type="ECO:0000256" key="9">
    <source>
        <dbReference type="ARBA" id="ARBA00022777"/>
    </source>
</evidence>
<dbReference type="SUPFAM" id="SSF55890">
    <property type="entry name" value="Sporulation response regulatory protein Spo0B"/>
    <property type="match status" value="1"/>
</dbReference>
<evidence type="ECO:0000256" key="8">
    <source>
        <dbReference type="ARBA" id="ARBA00022741"/>
    </source>
</evidence>
<feature type="domain" description="Histidine kinase" evidence="15">
    <location>
        <begin position="328"/>
        <end position="521"/>
    </location>
</feature>
<dbReference type="EMBL" id="POTY01000010">
    <property type="protein sequence ID" value="PZG23407.1"/>
    <property type="molecule type" value="Genomic_DNA"/>
</dbReference>
<evidence type="ECO:0000256" key="2">
    <source>
        <dbReference type="ARBA" id="ARBA00004651"/>
    </source>
</evidence>
<keyword evidence="11 14" id="KW-1133">Transmembrane helix</keyword>
<evidence type="ECO:0000256" key="7">
    <source>
        <dbReference type="ARBA" id="ARBA00022692"/>
    </source>
</evidence>
<dbReference type="AlphaFoldDB" id="A0A2W2FNI9"/>